<evidence type="ECO:0000256" key="1">
    <source>
        <dbReference type="ARBA" id="ARBA00007169"/>
    </source>
</evidence>
<dbReference type="InterPro" id="IPR029058">
    <property type="entry name" value="AB_hydrolase_fold"/>
</dbReference>
<dbReference type="InterPro" id="IPR020802">
    <property type="entry name" value="TesA-like"/>
</dbReference>
<reference evidence="5 6" key="1">
    <citation type="submission" date="2019-06" db="EMBL/GenBank/DDBJ databases">
        <title>Whole genome shotgun sequence of Streptomyces cacaoi subsp. cacaoi NBRC 12748.</title>
        <authorList>
            <person name="Hosoyama A."/>
            <person name="Uohara A."/>
            <person name="Ohji S."/>
            <person name="Ichikawa N."/>
        </authorList>
    </citation>
    <scope>NUCLEOTIDE SEQUENCE [LARGE SCALE GENOMIC DNA]</scope>
    <source>
        <strain evidence="5 6">NBRC 12748</strain>
    </source>
</reference>
<organism evidence="5 6">
    <name type="scientific">Streptomyces cacaoi</name>
    <dbReference type="NCBI Taxonomy" id="1898"/>
    <lineage>
        <taxon>Bacteria</taxon>
        <taxon>Bacillati</taxon>
        <taxon>Actinomycetota</taxon>
        <taxon>Actinomycetes</taxon>
        <taxon>Kitasatosporales</taxon>
        <taxon>Streptomycetaceae</taxon>
        <taxon>Streptomyces</taxon>
    </lineage>
</organism>
<dbReference type="SMART" id="SM00824">
    <property type="entry name" value="PKS_TE"/>
    <property type="match status" value="1"/>
</dbReference>
<dbReference type="PANTHER" id="PTHR11487">
    <property type="entry name" value="THIOESTERASE"/>
    <property type="match status" value="1"/>
</dbReference>
<comment type="caution">
    <text evidence="5">The sequence shown here is derived from an EMBL/GenBank/DDBJ whole genome shotgun (WGS) entry which is preliminary data.</text>
</comment>
<dbReference type="AlphaFoldDB" id="A0A4Y3QU71"/>
<sequence>MHSMDNDLALWFRRYHPTAADGAARLVCFPHAGGSASFYHPVSAAFAGGADVVALQYPGRQDRRREPCVTDIAELADRITGKLLELDERPTVFFGHSMGAVLAFETAWRLEQKGSGAAPRALVASGRRAPSTHRPETVHRRDDDGIIAELKLLDGSDQKVLGDEEVLRMALPAIRGDYEAIEKYRCDEERRVRCPITAVTGDEDPRTTLDEAEAWGRHTEGAFRLEVLPGGHFFLTGQQAAVISLISRELGQL</sequence>
<dbReference type="InterPro" id="IPR012223">
    <property type="entry name" value="TEII"/>
</dbReference>
<keyword evidence="6" id="KW-1185">Reference proteome</keyword>
<dbReference type="GO" id="GO:0008610">
    <property type="term" value="P:lipid biosynthetic process"/>
    <property type="evidence" value="ECO:0007669"/>
    <property type="project" value="TreeGrafter"/>
</dbReference>
<protein>
    <submittedName>
        <fullName evidence="5">Oleoyl-ACP hydrolase</fullName>
    </submittedName>
</protein>
<dbReference type="OrthoDB" id="8480037at2"/>
<dbReference type="RefSeq" id="WP_086816528.1">
    <property type="nucleotide sequence ID" value="NZ_BJMM01000005.1"/>
</dbReference>
<dbReference type="GO" id="GO:0016787">
    <property type="term" value="F:hydrolase activity"/>
    <property type="evidence" value="ECO:0007669"/>
    <property type="project" value="UniProtKB-KW"/>
</dbReference>
<comment type="similarity">
    <text evidence="1">Belongs to the thioesterase family.</text>
</comment>
<accession>A0A4Y3QU71</accession>
<evidence type="ECO:0000259" key="4">
    <source>
        <dbReference type="SMART" id="SM00824"/>
    </source>
</evidence>
<evidence type="ECO:0000256" key="3">
    <source>
        <dbReference type="SAM" id="MobiDB-lite"/>
    </source>
</evidence>
<name>A0A4Y3QU71_STRCI</name>
<feature type="domain" description="Thioesterase TesA-like" evidence="4">
    <location>
        <begin position="27"/>
        <end position="250"/>
    </location>
</feature>
<dbReference type="EMBL" id="BJMM01000005">
    <property type="protein sequence ID" value="GEB48954.1"/>
    <property type="molecule type" value="Genomic_DNA"/>
</dbReference>
<feature type="region of interest" description="Disordered" evidence="3">
    <location>
        <begin position="119"/>
        <end position="138"/>
    </location>
</feature>
<evidence type="ECO:0000313" key="5">
    <source>
        <dbReference type="EMBL" id="GEB48954.1"/>
    </source>
</evidence>
<evidence type="ECO:0000256" key="2">
    <source>
        <dbReference type="ARBA" id="ARBA00022801"/>
    </source>
</evidence>
<keyword evidence="2 5" id="KW-0378">Hydrolase</keyword>
<dbReference type="Pfam" id="PF00975">
    <property type="entry name" value="Thioesterase"/>
    <property type="match status" value="1"/>
</dbReference>
<dbReference type="PANTHER" id="PTHR11487:SF0">
    <property type="entry name" value="S-ACYL FATTY ACID SYNTHASE THIOESTERASE, MEDIUM CHAIN"/>
    <property type="match status" value="1"/>
</dbReference>
<dbReference type="SUPFAM" id="SSF53474">
    <property type="entry name" value="alpha/beta-Hydrolases"/>
    <property type="match status" value="1"/>
</dbReference>
<gene>
    <name evidence="5" type="primary">rifR_1</name>
    <name evidence="5" type="ORF">SCA03_15050</name>
</gene>
<dbReference type="Proteomes" id="UP000319210">
    <property type="component" value="Unassembled WGS sequence"/>
</dbReference>
<proteinExistence type="inferred from homology"/>
<evidence type="ECO:0000313" key="6">
    <source>
        <dbReference type="Proteomes" id="UP000319210"/>
    </source>
</evidence>
<dbReference type="Gene3D" id="3.40.50.1820">
    <property type="entry name" value="alpha/beta hydrolase"/>
    <property type="match status" value="1"/>
</dbReference>
<dbReference type="InterPro" id="IPR001031">
    <property type="entry name" value="Thioesterase"/>
</dbReference>